<dbReference type="AlphaFoldDB" id="G9MYV5"/>
<dbReference type="Proteomes" id="UP000007115">
    <property type="component" value="Unassembled WGS sequence"/>
</dbReference>
<dbReference type="GeneID" id="25797163"/>
<accession>G9MYV5</accession>
<sequence length="542" mass="61192">MADSHDINQVLGFGHADSPSKQATSERVCERIESILQKFGPGIDIERDIRKRPNSIHFRPGAWRWRFANGEFMECLIKFLVRRTNVQYDGYLDPGIHELGRIYQLNAAVDHGATGRARESHTQGVNEASKTIQRILQMVAIRQEIFTAVDSPDRSESRPGNLTTAIRIRTVEMALQDDHQAFMYDFIMEHLYSLTISTRDSASLHTSQGRTRKSTPTRVNIGSQKILSLASTHIDFALLTKANVRNIRFIAELDEKLSGSSVMNAALRHNHSGGLQWYFYHTCPSRKYPVPDSVGLMRYICFDSPKISCVVKMAVELRQEKKATVDLLPSCSDTSSYTVGVDYYTCCSHGIILELPETAAILFQTISRPNFPGEFFWDILICKGTFDSYQESCLMADQANILATGAQIPKEIKGQIRIICAYELLRVCLGQRVNLYPRNRFEWEFFDDEQDICEGEFYSALAQLVLKTPALGKYCTEKNLGRISASWKPGMELTPDHIRGRMPVLADGVALRDFGDDERGDEDTSSGEGSDFAAECGMDWWE</sequence>
<comment type="caution">
    <text evidence="2">The sequence shown here is derived from an EMBL/GenBank/DDBJ whole genome shotgun (WGS) entry which is preliminary data.</text>
</comment>
<feature type="region of interest" description="Disordered" evidence="1">
    <location>
        <begin position="516"/>
        <end position="535"/>
    </location>
</feature>
<evidence type="ECO:0000256" key="1">
    <source>
        <dbReference type="SAM" id="MobiDB-lite"/>
    </source>
</evidence>
<dbReference type="InParanoid" id="G9MYV5"/>
<feature type="compositionally biased region" description="Acidic residues" evidence="1">
    <location>
        <begin position="516"/>
        <end position="525"/>
    </location>
</feature>
<gene>
    <name evidence="2" type="ORF">TRIVIDRAFT_68922</name>
</gene>
<protein>
    <submittedName>
        <fullName evidence="2">Uncharacterized protein</fullName>
    </submittedName>
</protein>
<reference evidence="2 3" key="1">
    <citation type="journal article" date="2011" name="Genome Biol.">
        <title>Comparative genome sequence analysis underscores mycoparasitism as the ancestral life style of Trichoderma.</title>
        <authorList>
            <person name="Kubicek C.P."/>
            <person name="Herrera-Estrella A."/>
            <person name="Seidl-Seiboth V."/>
            <person name="Martinez D.A."/>
            <person name="Druzhinina I.S."/>
            <person name="Thon M."/>
            <person name="Zeilinger S."/>
            <person name="Casas-Flores S."/>
            <person name="Horwitz B.A."/>
            <person name="Mukherjee P.K."/>
            <person name="Mukherjee M."/>
            <person name="Kredics L."/>
            <person name="Alcaraz L.D."/>
            <person name="Aerts A."/>
            <person name="Antal Z."/>
            <person name="Atanasova L."/>
            <person name="Cervantes-Badillo M.G."/>
            <person name="Challacombe J."/>
            <person name="Chertkov O."/>
            <person name="McCluskey K."/>
            <person name="Coulpier F."/>
            <person name="Deshpande N."/>
            <person name="von Doehren H."/>
            <person name="Ebbole D.J."/>
            <person name="Esquivel-Naranjo E.U."/>
            <person name="Fekete E."/>
            <person name="Flipphi M."/>
            <person name="Glaser F."/>
            <person name="Gomez-Rodriguez E.Y."/>
            <person name="Gruber S."/>
            <person name="Han C."/>
            <person name="Henrissat B."/>
            <person name="Hermosa R."/>
            <person name="Hernandez-Onate M."/>
            <person name="Karaffa L."/>
            <person name="Kosti I."/>
            <person name="Le Crom S."/>
            <person name="Lindquist E."/>
            <person name="Lucas S."/>
            <person name="Luebeck M."/>
            <person name="Luebeck P.S."/>
            <person name="Margeot A."/>
            <person name="Metz B."/>
            <person name="Misra M."/>
            <person name="Nevalainen H."/>
            <person name="Omann M."/>
            <person name="Packer N."/>
            <person name="Perrone G."/>
            <person name="Uresti-Rivera E.E."/>
            <person name="Salamov A."/>
            <person name="Schmoll M."/>
            <person name="Seiboth B."/>
            <person name="Shapiro H."/>
            <person name="Sukno S."/>
            <person name="Tamayo-Ramos J.A."/>
            <person name="Tisch D."/>
            <person name="Wiest A."/>
            <person name="Wilkinson H.H."/>
            <person name="Zhang M."/>
            <person name="Coutinho P.M."/>
            <person name="Kenerley C.M."/>
            <person name="Monte E."/>
            <person name="Baker S.E."/>
            <person name="Grigoriev I.V."/>
        </authorList>
    </citation>
    <scope>NUCLEOTIDE SEQUENCE [LARGE SCALE GENOMIC DNA]</scope>
    <source>
        <strain evidence="3">Gv29-8 / FGSC 10586</strain>
    </source>
</reference>
<evidence type="ECO:0000313" key="3">
    <source>
        <dbReference type="Proteomes" id="UP000007115"/>
    </source>
</evidence>
<organism evidence="2 3">
    <name type="scientific">Hypocrea virens (strain Gv29-8 / FGSC 10586)</name>
    <name type="common">Gliocladium virens</name>
    <name type="synonym">Trichoderma virens</name>
    <dbReference type="NCBI Taxonomy" id="413071"/>
    <lineage>
        <taxon>Eukaryota</taxon>
        <taxon>Fungi</taxon>
        <taxon>Dikarya</taxon>
        <taxon>Ascomycota</taxon>
        <taxon>Pezizomycotina</taxon>
        <taxon>Sordariomycetes</taxon>
        <taxon>Hypocreomycetidae</taxon>
        <taxon>Hypocreales</taxon>
        <taxon>Hypocreaceae</taxon>
        <taxon>Trichoderma</taxon>
    </lineage>
</organism>
<proteinExistence type="predicted"/>
<keyword evidence="3" id="KW-1185">Reference proteome</keyword>
<dbReference type="STRING" id="413071.G9MYV5"/>
<dbReference type="RefSeq" id="XP_013954481.1">
    <property type="nucleotide sequence ID" value="XM_014099006.1"/>
</dbReference>
<evidence type="ECO:0000313" key="2">
    <source>
        <dbReference type="EMBL" id="EHK20284.1"/>
    </source>
</evidence>
<dbReference type="OrthoDB" id="5244662at2759"/>
<dbReference type="VEuPathDB" id="FungiDB:TRIVIDRAFT_68922"/>
<dbReference type="HOGENOM" id="CLU_502523_0_0_1"/>
<dbReference type="eggNOG" id="KOG0386">
    <property type="taxonomic scope" value="Eukaryota"/>
</dbReference>
<dbReference type="EMBL" id="ABDF02000080">
    <property type="protein sequence ID" value="EHK20284.1"/>
    <property type="molecule type" value="Genomic_DNA"/>
</dbReference>
<name>G9MYV5_HYPVG</name>